<dbReference type="AlphaFoldDB" id="A0A5J4TXF9"/>
<proteinExistence type="predicted"/>
<reference evidence="1 2" key="1">
    <citation type="submission" date="2019-03" db="EMBL/GenBank/DDBJ databases">
        <title>Single cell metagenomics reveals metabolic interactions within the superorganism composed of flagellate Streblomastix strix and complex community of Bacteroidetes bacteria on its surface.</title>
        <authorList>
            <person name="Treitli S.C."/>
            <person name="Kolisko M."/>
            <person name="Husnik F."/>
            <person name="Keeling P."/>
            <person name="Hampl V."/>
        </authorList>
    </citation>
    <scope>NUCLEOTIDE SEQUENCE [LARGE SCALE GENOMIC DNA]</scope>
    <source>
        <strain evidence="1">ST1C</strain>
    </source>
</reference>
<gene>
    <name evidence="1" type="ORF">EZS28_041869</name>
</gene>
<sequence>MEQNIQLKQITEIIDETVDKEIKELIDNVIQENTKCKGRPKKYLNTQEAKDKAKEQRKQFKQRQRQKVILFRKEVTAKQLDITKMINKYVIEQDDIDNIMTILEKYKTSGK</sequence>
<evidence type="ECO:0000313" key="2">
    <source>
        <dbReference type="Proteomes" id="UP000324800"/>
    </source>
</evidence>
<organism evidence="1 2">
    <name type="scientific">Streblomastix strix</name>
    <dbReference type="NCBI Taxonomy" id="222440"/>
    <lineage>
        <taxon>Eukaryota</taxon>
        <taxon>Metamonada</taxon>
        <taxon>Preaxostyla</taxon>
        <taxon>Oxymonadida</taxon>
        <taxon>Streblomastigidae</taxon>
        <taxon>Streblomastix</taxon>
    </lineage>
</organism>
<dbReference type="Proteomes" id="UP000324800">
    <property type="component" value="Unassembled WGS sequence"/>
</dbReference>
<accession>A0A5J4TXF9</accession>
<evidence type="ECO:0000313" key="1">
    <source>
        <dbReference type="EMBL" id="KAA6362603.1"/>
    </source>
</evidence>
<protein>
    <submittedName>
        <fullName evidence="1">Uncharacterized protein</fullName>
    </submittedName>
</protein>
<comment type="caution">
    <text evidence="1">The sequence shown here is derived from an EMBL/GenBank/DDBJ whole genome shotgun (WGS) entry which is preliminary data.</text>
</comment>
<name>A0A5J4TXF9_9EUKA</name>
<dbReference type="EMBL" id="SNRW01023968">
    <property type="protein sequence ID" value="KAA6362603.1"/>
    <property type="molecule type" value="Genomic_DNA"/>
</dbReference>